<protein>
    <submittedName>
        <fullName evidence="2">Cellulose synthase operon protein YhjQ</fullName>
    </submittedName>
</protein>
<dbReference type="Proteomes" id="UP000539985">
    <property type="component" value="Unassembled WGS sequence"/>
</dbReference>
<dbReference type="NCBIfam" id="TIGR03371">
    <property type="entry name" value="cellulose_yhjQ"/>
    <property type="match status" value="1"/>
</dbReference>
<dbReference type="InterPro" id="IPR017746">
    <property type="entry name" value="Cellulose_synthase_operon_BcsQ"/>
</dbReference>
<dbReference type="PANTHER" id="PTHR13696:SF52">
    <property type="entry name" value="PARA FAMILY PROTEIN CT_582"/>
    <property type="match status" value="1"/>
</dbReference>
<feature type="region of interest" description="Disordered" evidence="1">
    <location>
        <begin position="28"/>
        <end position="70"/>
    </location>
</feature>
<dbReference type="AlphaFoldDB" id="A0A7Y7XGG7"/>
<organism evidence="2 3">
    <name type="scientific">Pseudomonas gingeri</name>
    <dbReference type="NCBI Taxonomy" id="117681"/>
    <lineage>
        <taxon>Bacteria</taxon>
        <taxon>Pseudomonadati</taxon>
        <taxon>Pseudomonadota</taxon>
        <taxon>Gammaproteobacteria</taxon>
        <taxon>Pseudomonadales</taxon>
        <taxon>Pseudomonadaceae</taxon>
        <taxon>Pseudomonas</taxon>
    </lineage>
</organism>
<dbReference type="InterPro" id="IPR027417">
    <property type="entry name" value="P-loop_NTPase"/>
</dbReference>
<reference evidence="2 3" key="1">
    <citation type="submission" date="2020-04" db="EMBL/GenBank/DDBJ databases">
        <title>Molecular characterization of pseudomonads from Agaricus bisporus reveal novel blotch 2 pathogens in Western Europe.</title>
        <authorList>
            <person name="Taparia T."/>
            <person name="Krijger M."/>
            <person name="Haynes E."/>
            <person name="Elpinstone J.G."/>
            <person name="Noble R."/>
            <person name="Van Der Wolf J."/>
        </authorList>
    </citation>
    <scope>NUCLEOTIDE SEQUENCE [LARGE SCALE GENOMIC DNA]</scope>
    <source>
        <strain evidence="2 3">H7001</strain>
    </source>
</reference>
<dbReference type="InterPro" id="IPR050678">
    <property type="entry name" value="DNA_Partitioning_ATPase"/>
</dbReference>
<accession>A0A7Y7XGG7</accession>
<proteinExistence type="predicted"/>
<dbReference type="RefSeq" id="WP_177105054.1">
    <property type="nucleotide sequence ID" value="NZ_JACAQB010000023.1"/>
</dbReference>
<dbReference type="SUPFAM" id="SSF52540">
    <property type="entry name" value="P-loop containing nucleoside triphosphate hydrolases"/>
    <property type="match status" value="1"/>
</dbReference>
<evidence type="ECO:0000313" key="3">
    <source>
        <dbReference type="Proteomes" id="UP000539985"/>
    </source>
</evidence>
<dbReference type="EMBL" id="JACAQB010000023">
    <property type="protein sequence ID" value="NWB99434.1"/>
    <property type="molecule type" value="Genomic_DNA"/>
</dbReference>
<gene>
    <name evidence="2" type="primary">yhjQ</name>
    <name evidence="2" type="ORF">HX882_26425</name>
</gene>
<evidence type="ECO:0000313" key="2">
    <source>
        <dbReference type="EMBL" id="NWB99434.1"/>
    </source>
</evidence>
<evidence type="ECO:0000256" key="1">
    <source>
        <dbReference type="SAM" id="MobiDB-lite"/>
    </source>
</evidence>
<name>A0A7Y7XGG7_9PSED</name>
<dbReference type="Pfam" id="PF06564">
    <property type="entry name" value="CBP_BcsQ"/>
    <property type="match status" value="1"/>
</dbReference>
<sequence length="356" mass="38645">MQPSDDDDDVANLMGKFGAKADRYREIEVARAFTETPAPPPAAPQPPAPTPLEPASPQPVQADAVAPEKTASPSLRTLLHDLARQRQAQTTQPAQPNLATQVPGRIVAVVSTRGGVGRSTLASLLAILLNSAERQAMVLELDPQNAQYHHLGAHPPAQGICQASLEQQSWRDLVQIGYANTRFLAFGENDPQQLHSLERQLEDDPHWLAHHLNELALGEHDTLIIDTPAGSTLYQEQALHMADLVVAVVRPDAASHAALERLITTIKPHLGGERPASCWFVINGVDNAHALSVDIAQILENQLKAQWLGTVSWDDAIAEALAYECNPFEQSAESRGCQDILAIADKLHDLLESQHP</sequence>
<dbReference type="PANTHER" id="PTHR13696">
    <property type="entry name" value="P-LOOP CONTAINING NUCLEOSIDE TRIPHOSPHATE HYDROLASE"/>
    <property type="match status" value="1"/>
</dbReference>
<dbReference type="Gene3D" id="3.40.50.300">
    <property type="entry name" value="P-loop containing nucleotide triphosphate hydrolases"/>
    <property type="match status" value="1"/>
</dbReference>
<comment type="caution">
    <text evidence="2">The sequence shown here is derived from an EMBL/GenBank/DDBJ whole genome shotgun (WGS) entry which is preliminary data.</text>
</comment>
<feature type="compositionally biased region" description="Pro residues" evidence="1">
    <location>
        <begin position="37"/>
        <end position="57"/>
    </location>
</feature>